<dbReference type="GO" id="GO:0004553">
    <property type="term" value="F:hydrolase activity, hydrolyzing O-glycosyl compounds"/>
    <property type="evidence" value="ECO:0007669"/>
    <property type="project" value="InterPro"/>
</dbReference>
<dbReference type="InterPro" id="IPR006710">
    <property type="entry name" value="Glyco_hydro_43"/>
</dbReference>
<dbReference type="HOGENOM" id="CLU_055799_0_0_5"/>
<evidence type="ECO:0000256" key="1">
    <source>
        <dbReference type="ARBA" id="ARBA00004834"/>
    </source>
</evidence>
<feature type="chain" id="PRO_5003127034" evidence="6">
    <location>
        <begin position="26"/>
        <end position="298"/>
    </location>
</feature>
<evidence type="ECO:0000256" key="3">
    <source>
        <dbReference type="ARBA" id="ARBA00022801"/>
    </source>
</evidence>
<evidence type="ECO:0000256" key="4">
    <source>
        <dbReference type="ARBA" id="ARBA00023295"/>
    </source>
</evidence>
<organism evidence="7 8">
    <name type="scientific">Brevundimonas subvibrioides (strain ATCC 15264 / DSM 4735 / LMG 14903 / NBRC 16000 / CB 81)</name>
    <name type="common">Caulobacter subvibrioides</name>
    <dbReference type="NCBI Taxonomy" id="633149"/>
    <lineage>
        <taxon>Bacteria</taxon>
        <taxon>Pseudomonadati</taxon>
        <taxon>Pseudomonadota</taxon>
        <taxon>Alphaproteobacteria</taxon>
        <taxon>Caulobacterales</taxon>
        <taxon>Caulobacteraceae</taxon>
        <taxon>Brevundimonas</taxon>
    </lineage>
</organism>
<dbReference type="SUPFAM" id="SSF75005">
    <property type="entry name" value="Arabinanase/levansucrase/invertase"/>
    <property type="match status" value="1"/>
</dbReference>
<dbReference type="PANTHER" id="PTHR43301:SF3">
    <property type="entry name" value="ARABINAN ENDO-1,5-ALPHA-L-ARABINOSIDASE A-RELATED"/>
    <property type="match status" value="1"/>
</dbReference>
<evidence type="ECO:0000256" key="2">
    <source>
        <dbReference type="ARBA" id="ARBA00009865"/>
    </source>
</evidence>
<evidence type="ECO:0000256" key="5">
    <source>
        <dbReference type="RuleBase" id="RU361187"/>
    </source>
</evidence>
<comment type="similarity">
    <text evidence="2 5">Belongs to the glycosyl hydrolase 43 family.</text>
</comment>
<dbReference type="EMBL" id="CP002102">
    <property type="protein sequence ID" value="ADL02170.1"/>
    <property type="molecule type" value="Genomic_DNA"/>
</dbReference>
<sequence length="298" mass="33315">MNARLFAIVAATGTLLAMPAASQQAAPVPDPLTYPYVLTSFSNGNATTMSVYVSEDAATFRPLALTAFVPPTGLIRDPSIIRRADGWYHVVYTTDWNNDEIGFARSRDLIHWDHVRNLKVPLAGVTNTWAPEWFVDEDGSTHVIYALSRNGPDGQFQPHIITASNDDLTEWGAPRPMVGLGPNYIDTFVIREGGLYQAFIKQETTKFIERATAPTLDGPWTIVNTGDWAGWGAFTEGQALVRRPDGGWRIYFDEYIQKRYWHSDSDDLVHWTPRVELAGLSGIARHFTVLRQPRPEAP</sequence>
<dbReference type="Proteomes" id="UP000002696">
    <property type="component" value="Chromosome"/>
</dbReference>
<dbReference type="InterPro" id="IPR023296">
    <property type="entry name" value="Glyco_hydro_beta-prop_sf"/>
</dbReference>
<evidence type="ECO:0000256" key="6">
    <source>
        <dbReference type="SAM" id="SignalP"/>
    </source>
</evidence>
<keyword evidence="3 5" id="KW-0378">Hydrolase</keyword>
<feature type="signal peptide" evidence="6">
    <location>
        <begin position="1"/>
        <end position="25"/>
    </location>
</feature>
<dbReference type="STRING" id="633149.Bresu_2863"/>
<keyword evidence="8" id="KW-1185">Reference proteome</keyword>
<dbReference type="Gene3D" id="2.115.10.20">
    <property type="entry name" value="Glycosyl hydrolase domain, family 43"/>
    <property type="match status" value="1"/>
</dbReference>
<dbReference type="KEGG" id="bsb:Bresu_2863"/>
<keyword evidence="6" id="KW-0732">Signal</keyword>
<dbReference type="AlphaFoldDB" id="D9QN14"/>
<keyword evidence="4 5" id="KW-0326">Glycosidase</keyword>
<dbReference type="InParanoid" id="D9QN14"/>
<dbReference type="InterPro" id="IPR050727">
    <property type="entry name" value="GH43_arabinanases"/>
</dbReference>
<evidence type="ECO:0000313" key="8">
    <source>
        <dbReference type="Proteomes" id="UP000002696"/>
    </source>
</evidence>
<dbReference type="BioCyc" id="BSUB633149:G1GM8-2877-MONOMER"/>
<proteinExistence type="inferred from homology"/>
<dbReference type="CDD" id="cd08983">
    <property type="entry name" value="GH43_Bt3655-like"/>
    <property type="match status" value="1"/>
</dbReference>
<accession>D9QN14</accession>
<gene>
    <name evidence="7" type="ordered locus">Bresu_2863</name>
</gene>
<dbReference type="PANTHER" id="PTHR43301">
    <property type="entry name" value="ARABINAN ENDO-1,5-ALPHA-L-ARABINOSIDASE"/>
    <property type="match status" value="1"/>
</dbReference>
<dbReference type="eggNOG" id="COG1621">
    <property type="taxonomic scope" value="Bacteria"/>
</dbReference>
<name>D9QN14_BRESC</name>
<dbReference type="Pfam" id="PF04616">
    <property type="entry name" value="Glyco_hydro_43"/>
    <property type="match status" value="1"/>
</dbReference>
<dbReference type="GO" id="GO:0005975">
    <property type="term" value="P:carbohydrate metabolic process"/>
    <property type="evidence" value="ECO:0007669"/>
    <property type="project" value="InterPro"/>
</dbReference>
<dbReference type="RefSeq" id="WP_013270271.1">
    <property type="nucleotide sequence ID" value="NC_014375.1"/>
</dbReference>
<dbReference type="CAZy" id="GH43">
    <property type="family name" value="Glycoside Hydrolase Family 43"/>
</dbReference>
<dbReference type="OrthoDB" id="9813184at2"/>
<evidence type="ECO:0000313" key="7">
    <source>
        <dbReference type="EMBL" id="ADL02170.1"/>
    </source>
</evidence>
<comment type="pathway">
    <text evidence="1">Glycan metabolism; L-arabinan degradation.</text>
</comment>
<protein>
    <submittedName>
        <fullName evidence="7">Glycoside hydrolase family 43</fullName>
    </submittedName>
</protein>
<reference evidence="8" key="1">
    <citation type="journal article" date="2011" name="J. Bacteriol.">
        <title>Genome sequences of eight morphologically diverse alphaproteobacteria.</title>
        <authorList>
            <consortium name="US DOE Joint Genome Institute"/>
            <person name="Brown P.J."/>
            <person name="Kysela D.T."/>
            <person name="Buechlein A."/>
            <person name="Hemmerich C."/>
            <person name="Brun Y.V."/>
        </authorList>
    </citation>
    <scope>NUCLEOTIDE SEQUENCE [LARGE SCALE GENOMIC DNA]</scope>
    <source>
        <strain evidence="8">ATCC 15264 / DSM 4735 / LMG 14903 / NBRC 16000 / CB 81</strain>
    </source>
</reference>